<dbReference type="KEGG" id="hro:HELRODRAFT_166330"/>
<sequence>MCFAALSVVSLVTVVVSIQLLRLGLVNETTDGHTFQKENKDHVIVVALTVASLEGVFCVISAFISCRLASKAKKELQSKREGTFHVRIMGEKDIVLVSKQAPDGTEKREKVFATSI</sequence>
<dbReference type="GeneID" id="20201461"/>
<evidence type="ECO:0000313" key="5">
    <source>
        <dbReference type="Proteomes" id="UP000015101"/>
    </source>
</evidence>
<dbReference type="AlphaFoldDB" id="T1EY11"/>
<accession>T1EY11</accession>
<dbReference type="Proteomes" id="UP000015101">
    <property type="component" value="Unassembled WGS sequence"/>
</dbReference>
<keyword evidence="1" id="KW-0472">Membrane</keyword>
<evidence type="ECO:0000256" key="1">
    <source>
        <dbReference type="SAM" id="Phobius"/>
    </source>
</evidence>
<gene>
    <name evidence="4" type="primary">20201461</name>
    <name evidence="3" type="ORF">HELRODRAFT_166330</name>
</gene>
<dbReference type="InParanoid" id="T1EY11"/>
<dbReference type="EMBL" id="AMQM01002318">
    <property type="status" value="NOT_ANNOTATED_CDS"/>
    <property type="molecule type" value="Genomic_DNA"/>
</dbReference>
<dbReference type="OrthoDB" id="10016951at2759"/>
<keyword evidence="2" id="KW-0732">Signal</keyword>
<dbReference type="RefSeq" id="XP_009031528.1">
    <property type="nucleotide sequence ID" value="XM_009033280.1"/>
</dbReference>
<reference evidence="4" key="3">
    <citation type="submission" date="2015-06" db="UniProtKB">
        <authorList>
            <consortium name="EnsemblMetazoa"/>
        </authorList>
    </citation>
    <scope>IDENTIFICATION</scope>
</reference>
<feature type="chain" id="PRO_5010980117" evidence="2">
    <location>
        <begin position="18"/>
        <end position="116"/>
    </location>
</feature>
<dbReference type="EMBL" id="KB097753">
    <property type="protein sequence ID" value="ESN90631.1"/>
    <property type="molecule type" value="Genomic_DNA"/>
</dbReference>
<dbReference type="HOGENOM" id="CLU_2099524_0_0_1"/>
<organism evidence="4 5">
    <name type="scientific">Helobdella robusta</name>
    <name type="common">Californian leech</name>
    <dbReference type="NCBI Taxonomy" id="6412"/>
    <lineage>
        <taxon>Eukaryota</taxon>
        <taxon>Metazoa</taxon>
        <taxon>Spiralia</taxon>
        <taxon>Lophotrochozoa</taxon>
        <taxon>Annelida</taxon>
        <taxon>Clitellata</taxon>
        <taxon>Hirudinea</taxon>
        <taxon>Rhynchobdellida</taxon>
        <taxon>Glossiphoniidae</taxon>
        <taxon>Helobdella</taxon>
    </lineage>
</organism>
<dbReference type="EnsemblMetazoa" id="HelroT166330">
    <property type="protein sequence ID" value="HelroP166330"/>
    <property type="gene ID" value="HelroG166330"/>
</dbReference>
<dbReference type="CTD" id="20201461"/>
<keyword evidence="5" id="KW-1185">Reference proteome</keyword>
<evidence type="ECO:0000313" key="4">
    <source>
        <dbReference type="EnsemblMetazoa" id="HelroP166330"/>
    </source>
</evidence>
<evidence type="ECO:0000256" key="2">
    <source>
        <dbReference type="SAM" id="SignalP"/>
    </source>
</evidence>
<feature type="transmembrane region" description="Helical" evidence="1">
    <location>
        <begin position="43"/>
        <end position="70"/>
    </location>
</feature>
<reference evidence="5" key="1">
    <citation type="submission" date="2012-12" db="EMBL/GenBank/DDBJ databases">
        <authorList>
            <person name="Hellsten U."/>
            <person name="Grimwood J."/>
            <person name="Chapman J.A."/>
            <person name="Shapiro H."/>
            <person name="Aerts A."/>
            <person name="Otillar R.P."/>
            <person name="Terry A.Y."/>
            <person name="Boore J.L."/>
            <person name="Simakov O."/>
            <person name="Marletaz F."/>
            <person name="Cho S.-J."/>
            <person name="Edsinger-Gonzales E."/>
            <person name="Havlak P."/>
            <person name="Kuo D.-H."/>
            <person name="Larsson T."/>
            <person name="Lv J."/>
            <person name="Arendt D."/>
            <person name="Savage R."/>
            <person name="Osoegawa K."/>
            <person name="de Jong P."/>
            <person name="Lindberg D.R."/>
            <person name="Seaver E.C."/>
            <person name="Weisblat D.A."/>
            <person name="Putnam N.H."/>
            <person name="Grigoriev I.V."/>
            <person name="Rokhsar D.S."/>
        </authorList>
    </citation>
    <scope>NUCLEOTIDE SEQUENCE</scope>
</reference>
<reference evidence="3 5" key="2">
    <citation type="journal article" date="2013" name="Nature">
        <title>Insights into bilaterian evolution from three spiralian genomes.</title>
        <authorList>
            <person name="Simakov O."/>
            <person name="Marletaz F."/>
            <person name="Cho S.J."/>
            <person name="Edsinger-Gonzales E."/>
            <person name="Havlak P."/>
            <person name="Hellsten U."/>
            <person name="Kuo D.H."/>
            <person name="Larsson T."/>
            <person name="Lv J."/>
            <person name="Arendt D."/>
            <person name="Savage R."/>
            <person name="Osoegawa K."/>
            <person name="de Jong P."/>
            <person name="Grimwood J."/>
            <person name="Chapman J.A."/>
            <person name="Shapiro H."/>
            <person name="Aerts A."/>
            <person name="Otillar R.P."/>
            <person name="Terry A.Y."/>
            <person name="Boore J.L."/>
            <person name="Grigoriev I.V."/>
            <person name="Lindberg D.R."/>
            <person name="Seaver E.C."/>
            <person name="Weisblat D.A."/>
            <person name="Putnam N.H."/>
            <person name="Rokhsar D.S."/>
        </authorList>
    </citation>
    <scope>NUCLEOTIDE SEQUENCE</scope>
</reference>
<evidence type="ECO:0000313" key="3">
    <source>
        <dbReference type="EMBL" id="ESN90631.1"/>
    </source>
</evidence>
<protein>
    <submittedName>
        <fullName evidence="3 4">Uncharacterized protein</fullName>
    </submittedName>
</protein>
<feature type="signal peptide" evidence="2">
    <location>
        <begin position="1"/>
        <end position="17"/>
    </location>
</feature>
<keyword evidence="1" id="KW-1133">Transmembrane helix</keyword>
<name>T1EY11_HELRO</name>
<proteinExistence type="predicted"/>
<keyword evidence="1" id="KW-0812">Transmembrane</keyword>